<feature type="domain" description="tRNA(Ile)-lysidine/2-thiocytidine synthase N-terminal" evidence="7">
    <location>
        <begin position="145"/>
        <end position="226"/>
    </location>
</feature>
<dbReference type="InterPro" id="IPR012094">
    <property type="entry name" value="tRNA_Ile_lys_synt"/>
</dbReference>
<reference evidence="8 9" key="1">
    <citation type="submission" date="2020-04" db="EMBL/GenBank/DDBJ databases">
        <title>Rhodospirillaceae bacterium KN72 isolated from deep sea.</title>
        <authorList>
            <person name="Zhang D.-C."/>
        </authorList>
    </citation>
    <scope>NUCLEOTIDE SEQUENCE [LARGE SCALE GENOMIC DNA]</scope>
    <source>
        <strain evidence="8 9">KN72</strain>
    </source>
</reference>
<sequence length="473" mass="50549">MTDGPITEDEFEAALCALAFPEDADIHVACSGGPDSMALAILARDWAQRRGRRAVAVVVDHGLRPEASAEAETVGARLRDLGLAAIVLHYDGAKPTRDIQAAAREIRYRLIGSWLARQGLARQGLARQGLARQGLAPQGREAPSRLLLAHHQEDQAETLLLRLARGSGVDGLSAMSPLSTRDAMTLYRPLLSFPKARLAATVQSHGVATVDDPSNRNTDFARVRMRGLQDVLAAEGLTPARLADTAARMARARDSLNAARDDFLTRHATARREGFLTFPVEPYAALTEEIALRVLSEAVRVLGGRSYPAREAQIAAAHAAILDDKLKGGRTLAGAGVRMWRGNILICREAGTVAGAAALHKTDRDEIMSWDGRFDIRVSRAIAADLEIGALGTDGVTALRKAGVGQVETLPGPVRASLPTLRDRGGIVCVPHLNYTADGADLTGEIAFRPVSSAWGEDFRGALAFSNGVRPLM</sequence>
<gene>
    <name evidence="6 8" type="primary">tilS</name>
    <name evidence="8" type="ORF">HH303_00495</name>
</gene>
<evidence type="ECO:0000256" key="4">
    <source>
        <dbReference type="ARBA" id="ARBA00022840"/>
    </source>
</evidence>
<evidence type="ECO:0000256" key="5">
    <source>
        <dbReference type="ARBA" id="ARBA00048539"/>
    </source>
</evidence>
<protein>
    <recommendedName>
        <fullName evidence="6">tRNA(Ile)-lysidine synthase</fullName>
        <ecNumber evidence="6">6.3.4.19</ecNumber>
    </recommendedName>
    <alternativeName>
        <fullName evidence="6">tRNA(Ile)-2-lysyl-cytidine synthase</fullName>
    </alternativeName>
    <alternativeName>
        <fullName evidence="6">tRNA(Ile)-lysidine synthetase</fullName>
    </alternativeName>
</protein>
<feature type="domain" description="tRNA(Ile)-lysidine/2-thiocytidine synthase N-terminal" evidence="7">
    <location>
        <begin position="26"/>
        <end position="120"/>
    </location>
</feature>
<dbReference type="GO" id="GO:0005737">
    <property type="term" value="C:cytoplasm"/>
    <property type="evidence" value="ECO:0007669"/>
    <property type="project" value="UniProtKB-SubCell"/>
</dbReference>
<dbReference type="EMBL" id="JABBNT010000001">
    <property type="protein sequence ID" value="NMM42936.1"/>
    <property type="molecule type" value="Genomic_DNA"/>
</dbReference>
<dbReference type="InterPro" id="IPR012795">
    <property type="entry name" value="tRNA_Ile_lys_synt_N"/>
</dbReference>
<dbReference type="GO" id="GO:0006400">
    <property type="term" value="P:tRNA modification"/>
    <property type="evidence" value="ECO:0007669"/>
    <property type="project" value="UniProtKB-UniRule"/>
</dbReference>
<dbReference type="Proteomes" id="UP000539372">
    <property type="component" value="Unassembled WGS sequence"/>
</dbReference>
<dbReference type="HAMAP" id="MF_01161">
    <property type="entry name" value="tRNA_Ile_lys_synt"/>
    <property type="match status" value="1"/>
</dbReference>
<organism evidence="8 9">
    <name type="scientific">Pacificispira spongiicola</name>
    <dbReference type="NCBI Taxonomy" id="2729598"/>
    <lineage>
        <taxon>Bacteria</taxon>
        <taxon>Pseudomonadati</taxon>
        <taxon>Pseudomonadota</taxon>
        <taxon>Alphaproteobacteria</taxon>
        <taxon>Rhodospirillales</taxon>
        <taxon>Rhodospirillaceae</taxon>
        <taxon>Pacificispira</taxon>
    </lineage>
</organism>
<evidence type="ECO:0000259" key="7">
    <source>
        <dbReference type="Pfam" id="PF01171"/>
    </source>
</evidence>
<comment type="function">
    <text evidence="6">Ligates lysine onto the cytidine present at position 34 of the AUA codon-specific tRNA(Ile) that contains the anticodon CAU, in an ATP-dependent manner. Cytidine is converted to lysidine, thus changing the amino acid specificity of the tRNA from methionine to isoleucine.</text>
</comment>
<dbReference type="PANTHER" id="PTHR43033:SF1">
    <property type="entry name" value="TRNA(ILE)-LYSIDINE SYNTHASE-RELATED"/>
    <property type="match status" value="1"/>
</dbReference>
<dbReference type="SUPFAM" id="SSF52402">
    <property type="entry name" value="Adenine nucleotide alpha hydrolases-like"/>
    <property type="match status" value="1"/>
</dbReference>
<keyword evidence="2 6" id="KW-0819">tRNA processing</keyword>
<dbReference type="InterPro" id="IPR014729">
    <property type="entry name" value="Rossmann-like_a/b/a_fold"/>
</dbReference>
<evidence type="ECO:0000256" key="2">
    <source>
        <dbReference type="ARBA" id="ARBA00022694"/>
    </source>
</evidence>
<comment type="caution">
    <text evidence="8">The sequence shown here is derived from an EMBL/GenBank/DDBJ whole genome shotgun (WGS) entry which is preliminary data.</text>
</comment>
<dbReference type="InterPro" id="IPR011063">
    <property type="entry name" value="TilS/TtcA_N"/>
</dbReference>
<comment type="domain">
    <text evidence="6">The N-terminal region contains the highly conserved SGGXDS motif, predicted to be a P-loop motif involved in ATP binding.</text>
</comment>
<comment type="similarity">
    <text evidence="6">Belongs to the tRNA(Ile)-lysidine synthase family.</text>
</comment>
<evidence type="ECO:0000256" key="6">
    <source>
        <dbReference type="HAMAP-Rule" id="MF_01161"/>
    </source>
</evidence>
<proteinExistence type="inferred from homology"/>
<comment type="subcellular location">
    <subcellularLocation>
        <location evidence="6">Cytoplasm</location>
    </subcellularLocation>
</comment>
<keyword evidence="1 6" id="KW-0436">Ligase</keyword>
<accession>A0A7Y0HCP2</accession>
<name>A0A7Y0HCP2_9PROT</name>
<comment type="catalytic activity">
    <reaction evidence="5 6">
        <text>cytidine(34) in tRNA(Ile2) + L-lysine + ATP = lysidine(34) in tRNA(Ile2) + AMP + diphosphate + H(+)</text>
        <dbReference type="Rhea" id="RHEA:43744"/>
        <dbReference type="Rhea" id="RHEA-COMP:10625"/>
        <dbReference type="Rhea" id="RHEA-COMP:10670"/>
        <dbReference type="ChEBI" id="CHEBI:15378"/>
        <dbReference type="ChEBI" id="CHEBI:30616"/>
        <dbReference type="ChEBI" id="CHEBI:32551"/>
        <dbReference type="ChEBI" id="CHEBI:33019"/>
        <dbReference type="ChEBI" id="CHEBI:82748"/>
        <dbReference type="ChEBI" id="CHEBI:83665"/>
        <dbReference type="ChEBI" id="CHEBI:456215"/>
        <dbReference type="EC" id="6.3.4.19"/>
    </reaction>
</comment>
<dbReference type="NCBIfam" id="TIGR02432">
    <property type="entry name" value="lysidine_TilS_N"/>
    <property type="match status" value="1"/>
</dbReference>
<keyword evidence="9" id="KW-1185">Reference proteome</keyword>
<evidence type="ECO:0000256" key="3">
    <source>
        <dbReference type="ARBA" id="ARBA00022741"/>
    </source>
</evidence>
<evidence type="ECO:0000313" key="8">
    <source>
        <dbReference type="EMBL" id="NMM42936.1"/>
    </source>
</evidence>
<dbReference type="Gene3D" id="3.40.50.620">
    <property type="entry name" value="HUPs"/>
    <property type="match status" value="1"/>
</dbReference>
<dbReference type="RefSeq" id="WP_169623251.1">
    <property type="nucleotide sequence ID" value="NZ_JABBNT010000001.1"/>
</dbReference>
<keyword evidence="4 6" id="KW-0067">ATP-binding</keyword>
<dbReference type="GO" id="GO:0005524">
    <property type="term" value="F:ATP binding"/>
    <property type="evidence" value="ECO:0007669"/>
    <property type="project" value="UniProtKB-UniRule"/>
</dbReference>
<dbReference type="AlphaFoldDB" id="A0A7Y0HCP2"/>
<keyword evidence="3 6" id="KW-0547">Nucleotide-binding</keyword>
<keyword evidence="6" id="KW-0963">Cytoplasm</keyword>
<evidence type="ECO:0000256" key="1">
    <source>
        <dbReference type="ARBA" id="ARBA00022598"/>
    </source>
</evidence>
<evidence type="ECO:0000313" key="9">
    <source>
        <dbReference type="Proteomes" id="UP000539372"/>
    </source>
</evidence>
<dbReference type="Pfam" id="PF01171">
    <property type="entry name" value="ATP_bind_3"/>
    <property type="match status" value="2"/>
</dbReference>
<dbReference type="PANTHER" id="PTHR43033">
    <property type="entry name" value="TRNA(ILE)-LYSIDINE SYNTHASE-RELATED"/>
    <property type="match status" value="1"/>
</dbReference>
<dbReference type="CDD" id="cd01992">
    <property type="entry name" value="TilS_N"/>
    <property type="match status" value="1"/>
</dbReference>
<dbReference type="GO" id="GO:0032267">
    <property type="term" value="F:tRNA(Ile)-lysidine synthase activity"/>
    <property type="evidence" value="ECO:0007669"/>
    <property type="project" value="UniProtKB-EC"/>
</dbReference>
<feature type="binding site" evidence="6">
    <location>
        <begin position="31"/>
        <end position="36"/>
    </location>
    <ligand>
        <name>ATP</name>
        <dbReference type="ChEBI" id="CHEBI:30616"/>
    </ligand>
</feature>
<dbReference type="EC" id="6.3.4.19" evidence="6"/>